<evidence type="ECO:0000259" key="6">
    <source>
        <dbReference type="PROSITE" id="PS51741"/>
    </source>
</evidence>
<feature type="compositionally biased region" description="Polar residues" evidence="4">
    <location>
        <begin position="358"/>
        <end position="369"/>
    </location>
</feature>
<feature type="region of interest" description="Disordered" evidence="4">
    <location>
        <begin position="342"/>
        <end position="682"/>
    </location>
</feature>
<proteinExistence type="predicted"/>
<dbReference type="GeneID" id="28740877"/>
<dbReference type="RefSeq" id="XP_018004369.1">
    <property type="nucleotide sequence ID" value="XM_018148997.1"/>
</dbReference>
<keyword evidence="1" id="KW-0343">GTPase activation</keyword>
<dbReference type="PROSITE" id="PS51741">
    <property type="entry name" value="F_BAR"/>
    <property type="match status" value="1"/>
</dbReference>
<feature type="compositionally biased region" description="Polar residues" evidence="4">
    <location>
        <begin position="395"/>
        <end position="405"/>
    </location>
</feature>
<feature type="compositionally biased region" description="Polar residues" evidence="4">
    <location>
        <begin position="522"/>
        <end position="540"/>
    </location>
</feature>
<feature type="compositionally biased region" description="Polar residues" evidence="4">
    <location>
        <begin position="474"/>
        <end position="490"/>
    </location>
</feature>
<dbReference type="GO" id="GO:0005096">
    <property type="term" value="F:GTPase activator activity"/>
    <property type="evidence" value="ECO:0007669"/>
    <property type="project" value="UniProtKB-KW"/>
</dbReference>
<dbReference type="InterPro" id="IPR001060">
    <property type="entry name" value="FCH_dom"/>
</dbReference>
<dbReference type="SUPFAM" id="SSF103657">
    <property type="entry name" value="BAR/IMD domain-like"/>
    <property type="match status" value="1"/>
</dbReference>
<comment type="caution">
    <text evidence="7">The sequence shown here is derived from an EMBL/GenBank/DDBJ whole genome shotgun (WGS) entry which is preliminary data.</text>
</comment>
<dbReference type="GO" id="GO:0007165">
    <property type="term" value="P:signal transduction"/>
    <property type="evidence" value="ECO:0007669"/>
    <property type="project" value="InterPro"/>
</dbReference>
<dbReference type="InterPro" id="IPR031160">
    <property type="entry name" value="F_BAR_dom"/>
</dbReference>
<dbReference type="PANTHER" id="PTHR23176">
    <property type="entry name" value="RHO/RAC/CDC GTPASE-ACTIVATING PROTEIN"/>
    <property type="match status" value="1"/>
</dbReference>
<feature type="coiled-coil region" evidence="3">
    <location>
        <begin position="151"/>
        <end position="206"/>
    </location>
</feature>
<feature type="compositionally biased region" description="Basic and acidic residues" evidence="4">
    <location>
        <begin position="25"/>
        <end position="34"/>
    </location>
</feature>
<feature type="region of interest" description="Disordered" evidence="4">
    <location>
        <begin position="1"/>
        <end position="59"/>
    </location>
</feature>
<keyword evidence="8" id="KW-1185">Reference proteome</keyword>
<dbReference type="PANTHER" id="PTHR23176:SF136">
    <property type="entry name" value="RHO GTPASE ACTIVATOR (RGD1)"/>
    <property type="match status" value="1"/>
</dbReference>
<dbReference type="Proteomes" id="UP000038010">
    <property type="component" value="Unassembled WGS sequence"/>
</dbReference>
<dbReference type="SMART" id="SM00055">
    <property type="entry name" value="FCH"/>
    <property type="match status" value="1"/>
</dbReference>
<feature type="compositionally biased region" description="Polar residues" evidence="4">
    <location>
        <begin position="453"/>
        <end position="464"/>
    </location>
</feature>
<evidence type="ECO:0000259" key="5">
    <source>
        <dbReference type="PROSITE" id="PS50238"/>
    </source>
</evidence>
<dbReference type="PROSITE" id="PS50238">
    <property type="entry name" value="RHOGAP"/>
    <property type="match status" value="1"/>
</dbReference>
<gene>
    <name evidence="7" type="ORF">AB675_8543</name>
</gene>
<evidence type="ECO:0000313" key="8">
    <source>
        <dbReference type="Proteomes" id="UP000038010"/>
    </source>
</evidence>
<dbReference type="InterPro" id="IPR008936">
    <property type="entry name" value="Rho_GTPase_activation_prot"/>
</dbReference>
<feature type="compositionally biased region" description="Low complexity" evidence="4">
    <location>
        <begin position="581"/>
        <end position="597"/>
    </location>
</feature>
<feature type="domain" description="F-BAR" evidence="6">
    <location>
        <begin position="61"/>
        <end position="326"/>
    </location>
</feature>
<evidence type="ECO:0000256" key="4">
    <source>
        <dbReference type="SAM" id="MobiDB-lite"/>
    </source>
</evidence>
<dbReference type="OrthoDB" id="437889at2759"/>
<dbReference type="Gene3D" id="1.10.555.10">
    <property type="entry name" value="Rho GTPase activation protein"/>
    <property type="match status" value="1"/>
</dbReference>
<name>A0A0N1H9M2_9EURO</name>
<dbReference type="InterPro" id="IPR000198">
    <property type="entry name" value="RhoGAP_dom"/>
</dbReference>
<feature type="domain" description="Rho-GAP" evidence="5">
    <location>
        <begin position="690"/>
        <end position="884"/>
    </location>
</feature>
<dbReference type="STRING" id="1664694.A0A0N1H9M2"/>
<dbReference type="EMBL" id="LFJN01000003">
    <property type="protein sequence ID" value="KPI44406.1"/>
    <property type="molecule type" value="Genomic_DNA"/>
</dbReference>
<sequence length="887" mass="96045">MSTSFEQGRETLEGRSSPVPSNPAADRDSRHENDLPQPPQSQSEAGQTPPKSEPLSSEARERLEHVLNSDIGLTTLLNRLKQSISSARDFSGFLRERATLEEKHAQSLKRLSRSTHEIVRRPESRSGSFATAFEESTKIHDRIADNGLQFAQSLNSIYNEIQELMNNTERNRKHWKHTGMEAENRVSEAENAMSKAKGRYNNLADQYDRARTGEKSGGKFGIKGHKSAAQQEEDLHRKMEAADGEYAAKVQAAQAARQDLINTHRPQATRALQAIIKECDGALSMQFAKYVTLTERLLLGNGLCVSPLKNAGSPARSLRDVVHAVDNEKDFNDHILSFSAKASQRGPEIRYEKHPSMGSKQQIPQQPQYGGNPMQGTPDRINTGFNGPNDHNRQFSHSEQMSGVTPSAAGFSATPHSAHSNQNYSQSPFNNSPLPQLPPIALDGDNEHKPENGTPTRSPQNQQFGGAGRPSMDTYGSSSASGGGLQNQQFGAGGRPSMDAYGSSSGPGGQRPYGRPSMDAYGSSQGPPSQFDPSRSQGSQFDPARSQGSGMPPTMSGGRGPSMDVSRTSQGPSGQFDPSRSQGPTSSSDLPSSRGPSMGQPGAPLTATHPAYTTQKFQPSPPQDQRTFSGAAAGPPTQTPVDVRPASGPQNGVTSPTVAGPSGASMLPSAQRRTDMQRPNLPPLRPVFGVSLEELFRRDGSAVPTIVYECVKAVDMFGLETEGIYRTSGSAPNIMQMKAQFDHDSSQVDFSNQANFHYDIASVTTLLKHFLRDLPDPLFTNAAYSQFIQAAKVDNDDHRRDSLHAIINNLPDPNYATLRVLTLHLNRIAAKAAQNRMTPANLAICLGPTFMQSGAGGGGPTDIKDAGWQARVVETILNYTYEIFDDD</sequence>
<protein>
    <submittedName>
        <fullName evidence="7">RHO GTPase-activating protein RGD1</fullName>
    </submittedName>
</protein>
<dbReference type="InterPro" id="IPR027267">
    <property type="entry name" value="AH/BAR_dom_sf"/>
</dbReference>
<dbReference type="GO" id="GO:0005938">
    <property type="term" value="C:cell cortex"/>
    <property type="evidence" value="ECO:0007669"/>
    <property type="project" value="UniProtKB-ARBA"/>
</dbReference>
<evidence type="ECO:0000256" key="2">
    <source>
        <dbReference type="PROSITE-ProRule" id="PRU01077"/>
    </source>
</evidence>
<evidence type="ECO:0000256" key="3">
    <source>
        <dbReference type="SAM" id="Coils"/>
    </source>
</evidence>
<evidence type="ECO:0000256" key="1">
    <source>
        <dbReference type="ARBA" id="ARBA00022468"/>
    </source>
</evidence>
<keyword evidence="2 3" id="KW-0175">Coiled coil</keyword>
<accession>A0A0N1H9M2</accession>
<dbReference type="Pfam" id="PF00611">
    <property type="entry name" value="FCH"/>
    <property type="match status" value="1"/>
</dbReference>
<dbReference type="Pfam" id="PF00620">
    <property type="entry name" value="RhoGAP"/>
    <property type="match status" value="1"/>
</dbReference>
<feature type="compositionally biased region" description="Polar residues" evidence="4">
    <location>
        <begin position="40"/>
        <end position="50"/>
    </location>
</feature>
<dbReference type="VEuPathDB" id="FungiDB:AB675_8543"/>
<reference evidence="7 8" key="1">
    <citation type="submission" date="2015-06" db="EMBL/GenBank/DDBJ databases">
        <title>Draft genome of the ant-associated black yeast Phialophora attae CBS 131958.</title>
        <authorList>
            <person name="Moreno L.F."/>
            <person name="Stielow B.J."/>
            <person name="de Hoog S."/>
            <person name="Vicente V.A."/>
            <person name="Weiss V.A."/>
            <person name="de Vries M."/>
            <person name="Cruz L.M."/>
            <person name="Souza E.M."/>
        </authorList>
    </citation>
    <scope>NUCLEOTIDE SEQUENCE [LARGE SCALE GENOMIC DNA]</scope>
    <source>
        <strain evidence="7 8">CBS 131958</strain>
    </source>
</reference>
<organism evidence="7 8">
    <name type="scientific">Cyphellophora attinorum</name>
    <dbReference type="NCBI Taxonomy" id="1664694"/>
    <lineage>
        <taxon>Eukaryota</taxon>
        <taxon>Fungi</taxon>
        <taxon>Dikarya</taxon>
        <taxon>Ascomycota</taxon>
        <taxon>Pezizomycotina</taxon>
        <taxon>Eurotiomycetes</taxon>
        <taxon>Chaetothyriomycetidae</taxon>
        <taxon>Chaetothyriales</taxon>
        <taxon>Cyphellophoraceae</taxon>
        <taxon>Cyphellophora</taxon>
    </lineage>
</organism>
<dbReference type="CDD" id="cd07652">
    <property type="entry name" value="F-BAR_Rgd1"/>
    <property type="match status" value="1"/>
</dbReference>
<dbReference type="SUPFAM" id="SSF48350">
    <property type="entry name" value="GTPase activation domain, GAP"/>
    <property type="match status" value="1"/>
</dbReference>
<dbReference type="FunFam" id="1.20.1270.60:FF:000063">
    <property type="entry name" value="Rho GTPase activator"/>
    <property type="match status" value="1"/>
</dbReference>
<evidence type="ECO:0000313" key="7">
    <source>
        <dbReference type="EMBL" id="KPI44406.1"/>
    </source>
</evidence>
<dbReference type="SMART" id="SM00324">
    <property type="entry name" value="RhoGAP"/>
    <property type="match status" value="1"/>
</dbReference>
<dbReference type="InterPro" id="IPR050729">
    <property type="entry name" value="Rho-GAP"/>
</dbReference>
<dbReference type="AlphaFoldDB" id="A0A0N1H9M2"/>
<dbReference type="Gene3D" id="1.20.1270.60">
    <property type="entry name" value="Arfaptin homology (AH) domain/BAR domain"/>
    <property type="match status" value="1"/>
</dbReference>
<feature type="compositionally biased region" description="Polar residues" evidence="4">
    <location>
        <begin position="565"/>
        <end position="580"/>
    </location>
</feature>
<feature type="compositionally biased region" description="Polar residues" evidence="4">
    <location>
        <begin position="611"/>
        <end position="628"/>
    </location>
</feature>
<feature type="compositionally biased region" description="Polar residues" evidence="4">
    <location>
        <begin position="648"/>
        <end position="657"/>
    </location>
</feature>
<feature type="compositionally biased region" description="Polar residues" evidence="4">
    <location>
        <begin position="414"/>
        <end position="434"/>
    </location>
</feature>